<dbReference type="RefSeq" id="WP_066227439.1">
    <property type="nucleotide sequence ID" value="NZ_JARTFQ010000005.1"/>
</dbReference>
<proteinExistence type="predicted"/>
<accession>A0ABU6P0U9</accession>
<dbReference type="Proteomes" id="UP001342826">
    <property type="component" value="Unassembled WGS sequence"/>
</dbReference>
<dbReference type="InterPro" id="IPR011990">
    <property type="entry name" value="TPR-like_helical_dom_sf"/>
</dbReference>
<dbReference type="GeneID" id="301140488"/>
<comment type="caution">
    <text evidence="1">The sequence shown here is derived from an EMBL/GenBank/DDBJ whole genome shotgun (WGS) entry which is preliminary data.</text>
</comment>
<evidence type="ECO:0008006" key="3">
    <source>
        <dbReference type="Google" id="ProtNLM"/>
    </source>
</evidence>
<gene>
    <name evidence="1" type="ORF">P9271_14745</name>
</gene>
<protein>
    <recommendedName>
        <fullName evidence="3">Tetratricopeptide repeat protein</fullName>
    </recommendedName>
</protein>
<dbReference type="SUPFAM" id="SSF48452">
    <property type="entry name" value="TPR-like"/>
    <property type="match status" value="1"/>
</dbReference>
<dbReference type="Gene3D" id="1.25.40.10">
    <property type="entry name" value="Tetratricopeptide repeat domain"/>
    <property type="match status" value="1"/>
</dbReference>
<dbReference type="EMBL" id="JARTFS010000012">
    <property type="protein sequence ID" value="MED4402573.1"/>
    <property type="molecule type" value="Genomic_DNA"/>
</dbReference>
<organism evidence="1 2">
    <name type="scientific">Metabacillus fastidiosus</name>
    <dbReference type="NCBI Taxonomy" id="1458"/>
    <lineage>
        <taxon>Bacteria</taxon>
        <taxon>Bacillati</taxon>
        <taxon>Bacillota</taxon>
        <taxon>Bacilli</taxon>
        <taxon>Bacillales</taxon>
        <taxon>Bacillaceae</taxon>
        <taxon>Metabacillus</taxon>
    </lineage>
</organism>
<evidence type="ECO:0000313" key="2">
    <source>
        <dbReference type="Proteomes" id="UP001342826"/>
    </source>
</evidence>
<name>A0ABU6P0U9_9BACI</name>
<reference evidence="1 2" key="1">
    <citation type="submission" date="2023-03" db="EMBL/GenBank/DDBJ databases">
        <title>Bacillus Genome Sequencing.</title>
        <authorList>
            <person name="Dunlap C."/>
        </authorList>
    </citation>
    <scope>NUCLEOTIDE SEQUENCE [LARGE SCALE GENOMIC DNA]</scope>
    <source>
        <strain evidence="1 2">NRS-1717</strain>
    </source>
</reference>
<keyword evidence="2" id="KW-1185">Reference proteome</keyword>
<evidence type="ECO:0000313" key="1">
    <source>
        <dbReference type="EMBL" id="MED4402573.1"/>
    </source>
</evidence>
<sequence>MELQDELYEKIVSICSKGDNLVDSLKYDEAIEMYLQALDLVPEPKYIWEASTWIYTALGDTYYFKKDYNAAKGFLFDAINCPDGIDNPFIMLRLGESLYELRDIDKSKEYLLRAYILEGYSIFDSEDDKYFDVIKDEI</sequence>